<protein>
    <submittedName>
        <fullName evidence="1">Uncharacterized protein</fullName>
    </submittedName>
</protein>
<keyword evidence="2" id="KW-1185">Reference proteome</keyword>
<comment type="caution">
    <text evidence="1">The sequence shown here is derived from an EMBL/GenBank/DDBJ whole genome shotgun (WGS) entry which is preliminary data.</text>
</comment>
<name>A0ACC2J2B0_9PEZI</name>
<accession>A0ACC2J2B0</accession>
<sequence length="139" mass="15601">MRRTTIARTLDISRLLQPSFTISALPRRFISTNQNQNPAEYRDITAPRASCKAPDDNNNNNNNNDNNNKNADSSNHNNIDGSTNNDDNKNRKTVAQLDEELRQKMSGIAGDGGESGIEYEDGKPVAMKRGVRNNMFRYI</sequence>
<gene>
    <name evidence="1" type="ORF">O1611_g10065</name>
</gene>
<dbReference type="Proteomes" id="UP001153332">
    <property type="component" value="Unassembled WGS sequence"/>
</dbReference>
<reference evidence="1" key="1">
    <citation type="submission" date="2022-12" db="EMBL/GenBank/DDBJ databases">
        <title>Genome Sequence of Lasiodiplodia mahajangana.</title>
        <authorList>
            <person name="Buettner E."/>
        </authorList>
    </citation>
    <scope>NUCLEOTIDE SEQUENCE</scope>
    <source>
        <strain evidence="1">VT137</strain>
    </source>
</reference>
<evidence type="ECO:0000313" key="1">
    <source>
        <dbReference type="EMBL" id="KAJ8121581.1"/>
    </source>
</evidence>
<proteinExistence type="predicted"/>
<evidence type="ECO:0000313" key="2">
    <source>
        <dbReference type="Proteomes" id="UP001153332"/>
    </source>
</evidence>
<dbReference type="EMBL" id="JAPUUL010003780">
    <property type="protein sequence ID" value="KAJ8121581.1"/>
    <property type="molecule type" value="Genomic_DNA"/>
</dbReference>
<organism evidence="1 2">
    <name type="scientific">Lasiodiplodia mahajangana</name>
    <dbReference type="NCBI Taxonomy" id="1108764"/>
    <lineage>
        <taxon>Eukaryota</taxon>
        <taxon>Fungi</taxon>
        <taxon>Dikarya</taxon>
        <taxon>Ascomycota</taxon>
        <taxon>Pezizomycotina</taxon>
        <taxon>Dothideomycetes</taxon>
        <taxon>Dothideomycetes incertae sedis</taxon>
        <taxon>Botryosphaeriales</taxon>
        <taxon>Botryosphaeriaceae</taxon>
        <taxon>Lasiodiplodia</taxon>
    </lineage>
</organism>